<evidence type="ECO:0000313" key="1">
    <source>
        <dbReference type="EMBL" id="EGZ21179.1"/>
    </source>
</evidence>
<sequence>LDVLNDAFEKMELFLGHRVRVVNQQRALQETVDEIRERCIEQNYSDEVLVIIDCKMKMELVYVREK</sequence>
<dbReference type="KEGG" id="psoj:PHYSODRAFT_457107"/>
<dbReference type="EMBL" id="JH159153">
    <property type="protein sequence ID" value="EGZ21179.1"/>
    <property type="molecule type" value="Genomic_DNA"/>
</dbReference>
<evidence type="ECO:0000313" key="2">
    <source>
        <dbReference type="Proteomes" id="UP000002640"/>
    </source>
</evidence>
<accession>G4ZA40</accession>
<protein>
    <submittedName>
        <fullName evidence="1">Uncharacterized protein</fullName>
    </submittedName>
</protein>
<dbReference type="AlphaFoldDB" id="G4ZA40"/>
<dbReference type="GeneID" id="20653111"/>
<feature type="non-terminal residue" evidence="1">
    <location>
        <position position="66"/>
    </location>
</feature>
<organism evidence="1 2">
    <name type="scientific">Phytophthora sojae (strain P6497)</name>
    <name type="common">Soybean stem and root rot agent</name>
    <name type="synonym">Phytophthora megasperma f. sp. glycines</name>
    <dbReference type="NCBI Taxonomy" id="1094619"/>
    <lineage>
        <taxon>Eukaryota</taxon>
        <taxon>Sar</taxon>
        <taxon>Stramenopiles</taxon>
        <taxon>Oomycota</taxon>
        <taxon>Peronosporomycetes</taxon>
        <taxon>Peronosporales</taxon>
        <taxon>Peronosporaceae</taxon>
        <taxon>Phytophthora</taxon>
    </lineage>
</organism>
<feature type="non-terminal residue" evidence="1">
    <location>
        <position position="1"/>
    </location>
</feature>
<gene>
    <name evidence="1" type="ORF">PHYSODRAFT_457107</name>
</gene>
<dbReference type="RefSeq" id="XP_009523896.1">
    <property type="nucleotide sequence ID" value="XM_009525601.1"/>
</dbReference>
<dbReference type="InParanoid" id="G4ZA40"/>
<proteinExistence type="predicted"/>
<reference evidence="1 2" key="1">
    <citation type="journal article" date="2006" name="Science">
        <title>Phytophthora genome sequences uncover evolutionary origins and mechanisms of pathogenesis.</title>
        <authorList>
            <person name="Tyler B.M."/>
            <person name="Tripathy S."/>
            <person name="Zhang X."/>
            <person name="Dehal P."/>
            <person name="Jiang R.H."/>
            <person name="Aerts A."/>
            <person name="Arredondo F.D."/>
            <person name="Baxter L."/>
            <person name="Bensasson D."/>
            <person name="Beynon J.L."/>
            <person name="Chapman J."/>
            <person name="Damasceno C.M."/>
            <person name="Dorrance A.E."/>
            <person name="Dou D."/>
            <person name="Dickerman A.W."/>
            <person name="Dubchak I.L."/>
            <person name="Garbelotto M."/>
            <person name="Gijzen M."/>
            <person name="Gordon S.G."/>
            <person name="Govers F."/>
            <person name="Grunwald N.J."/>
            <person name="Huang W."/>
            <person name="Ivors K.L."/>
            <person name="Jones R.W."/>
            <person name="Kamoun S."/>
            <person name="Krampis K."/>
            <person name="Lamour K.H."/>
            <person name="Lee M.K."/>
            <person name="McDonald W.H."/>
            <person name="Medina M."/>
            <person name="Meijer H.J."/>
            <person name="Nordberg E.K."/>
            <person name="Maclean D.J."/>
            <person name="Ospina-Giraldo M.D."/>
            <person name="Morris P.F."/>
            <person name="Phuntumart V."/>
            <person name="Putnam N.H."/>
            <person name="Rash S."/>
            <person name="Rose J.K."/>
            <person name="Sakihama Y."/>
            <person name="Salamov A.A."/>
            <person name="Savidor A."/>
            <person name="Scheuring C.F."/>
            <person name="Smith B.M."/>
            <person name="Sobral B.W."/>
            <person name="Terry A."/>
            <person name="Torto-Alalibo T.A."/>
            <person name="Win J."/>
            <person name="Xu Z."/>
            <person name="Zhang H."/>
            <person name="Grigoriev I.V."/>
            <person name="Rokhsar D.S."/>
            <person name="Boore J.L."/>
        </authorList>
    </citation>
    <scope>NUCLEOTIDE SEQUENCE [LARGE SCALE GENOMIC DNA]</scope>
    <source>
        <strain evidence="1 2">P6497</strain>
    </source>
</reference>
<name>G4ZA40_PHYSP</name>
<keyword evidence="2" id="KW-1185">Reference proteome</keyword>
<dbReference type="Proteomes" id="UP000002640">
    <property type="component" value="Unassembled WGS sequence"/>
</dbReference>